<evidence type="ECO:0000313" key="7">
    <source>
        <dbReference type="Proteomes" id="UP001165289"/>
    </source>
</evidence>
<evidence type="ECO:0000259" key="5">
    <source>
        <dbReference type="SMART" id="SM00737"/>
    </source>
</evidence>
<keyword evidence="4" id="KW-0732">Signal</keyword>
<dbReference type="GO" id="GO:0005576">
    <property type="term" value="C:extracellular region"/>
    <property type="evidence" value="ECO:0007669"/>
    <property type="project" value="UniProtKB-SubCell"/>
</dbReference>
<protein>
    <recommendedName>
        <fullName evidence="5">MD-2-related lipid-recognition domain-containing protein</fullName>
    </recommendedName>
</protein>
<evidence type="ECO:0000256" key="3">
    <source>
        <dbReference type="ARBA" id="ARBA00022525"/>
    </source>
</evidence>
<evidence type="ECO:0000256" key="4">
    <source>
        <dbReference type="SAM" id="SignalP"/>
    </source>
</evidence>
<organism evidence="6 7">
    <name type="scientific">Oopsacas minuta</name>
    <dbReference type="NCBI Taxonomy" id="111878"/>
    <lineage>
        <taxon>Eukaryota</taxon>
        <taxon>Metazoa</taxon>
        <taxon>Porifera</taxon>
        <taxon>Hexactinellida</taxon>
        <taxon>Hexasterophora</taxon>
        <taxon>Lyssacinosida</taxon>
        <taxon>Leucopsacidae</taxon>
        <taxon>Oopsacas</taxon>
    </lineage>
</organism>
<evidence type="ECO:0000313" key="6">
    <source>
        <dbReference type="EMBL" id="KAI6649234.1"/>
    </source>
</evidence>
<name>A0AAV7JL44_9METZ</name>
<dbReference type="AlphaFoldDB" id="A0AAV7JL44"/>
<sequence>MVFKSAIICLIVAGLCHIVPLLADEIYTNCANDNNLGMVTEVQLDDCTETPCTLHRNSTVEILVGFIPYFTVDYLSLNVYGLIETKYYKYKYSFINNANACDESYNIKCPIEEKERQIFKMEVEIKSYYPQWELSVIAALSDENSGYNIVCIGIDVNIE</sequence>
<feature type="chain" id="PRO_5043395229" description="MD-2-related lipid-recognition domain-containing protein" evidence="4">
    <location>
        <begin position="24"/>
        <end position="159"/>
    </location>
</feature>
<accession>A0AAV7JL44</accession>
<dbReference type="InterPro" id="IPR003172">
    <property type="entry name" value="ML_dom"/>
</dbReference>
<proteinExistence type="inferred from homology"/>
<feature type="domain" description="MD-2-related lipid-recognition" evidence="5">
    <location>
        <begin position="27"/>
        <end position="156"/>
    </location>
</feature>
<keyword evidence="7" id="KW-1185">Reference proteome</keyword>
<dbReference type="InterPro" id="IPR014756">
    <property type="entry name" value="Ig_E-set"/>
</dbReference>
<comment type="similarity">
    <text evidence="2">Belongs to the NPC2 family.</text>
</comment>
<gene>
    <name evidence="6" type="ORF">LOD99_11601</name>
</gene>
<dbReference type="FunFam" id="2.60.40.770:FF:000001">
    <property type="entry name" value="NPC intracellular cholesterol transporter 2"/>
    <property type="match status" value="1"/>
</dbReference>
<dbReference type="EMBL" id="JAKMXF010000321">
    <property type="protein sequence ID" value="KAI6649234.1"/>
    <property type="molecule type" value="Genomic_DNA"/>
</dbReference>
<dbReference type="Pfam" id="PF02221">
    <property type="entry name" value="E1_DerP2_DerF2"/>
    <property type="match status" value="1"/>
</dbReference>
<evidence type="ECO:0000256" key="2">
    <source>
        <dbReference type="ARBA" id="ARBA00006370"/>
    </source>
</evidence>
<keyword evidence="3" id="KW-0964">Secreted</keyword>
<comment type="caution">
    <text evidence="6">The sequence shown here is derived from an EMBL/GenBank/DDBJ whole genome shotgun (WGS) entry which is preliminary data.</text>
</comment>
<dbReference type="Proteomes" id="UP001165289">
    <property type="component" value="Unassembled WGS sequence"/>
</dbReference>
<evidence type="ECO:0000256" key="1">
    <source>
        <dbReference type="ARBA" id="ARBA00004613"/>
    </source>
</evidence>
<feature type="signal peptide" evidence="4">
    <location>
        <begin position="1"/>
        <end position="23"/>
    </location>
</feature>
<dbReference type="SUPFAM" id="SSF81296">
    <property type="entry name" value="E set domains"/>
    <property type="match status" value="1"/>
</dbReference>
<dbReference type="SMART" id="SM00737">
    <property type="entry name" value="ML"/>
    <property type="match status" value="1"/>
</dbReference>
<comment type="subcellular location">
    <subcellularLocation>
        <location evidence="1">Secreted</location>
    </subcellularLocation>
</comment>
<dbReference type="Gene3D" id="2.60.40.770">
    <property type="match status" value="1"/>
</dbReference>
<reference evidence="6 7" key="1">
    <citation type="journal article" date="2023" name="BMC Biol.">
        <title>The compact genome of the sponge Oopsacas minuta (Hexactinellida) is lacking key metazoan core genes.</title>
        <authorList>
            <person name="Santini S."/>
            <person name="Schenkelaars Q."/>
            <person name="Jourda C."/>
            <person name="Duchesne M."/>
            <person name="Belahbib H."/>
            <person name="Rocher C."/>
            <person name="Selva M."/>
            <person name="Riesgo A."/>
            <person name="Vervoort M."/>
            <person name="Leys S.P."/>
            <person name="Kodjabachian L."/>
            <person name="Le Bivic A."/>
            <person name="Borchiellini C."/>
            <person name="Claverie J.M."/>
            <person name="Renard E."/>
        </authorList>
    </citation>
    <scope>NUCLEOTIDE SEQUENCE [LARGE SCALE GENOMIC DNA]</scope>
    <source>
        <strain evidence="6">SPO-2</strain>
    </source>
</reference>